<evidence type="ECO:0000256" key="1">
    <source>
        <dbReference type="SAM" id="MobiDB-lite"/>
    </source>
</evidence>
<keyword evidence="3" id="KW-1185">Reference proteome</keyword>
<evidence type="ECO:0000313" key="2">
    <source>
        <dbReference type="EMBL" id="KAF2818832.1"/>
    </source>
</evidence>
<name>A0A6A6ZCJ8_9PLEO</name>
<evidence type="ECO:0000313" key="3">
    <source>
        <dbReference type="Proteomes" id="UP000799424"/>
    </source>
</evidence>
<dbReference type="OrthoDB" id="3799507at2759"/>
<protein>
    <submittedName>
        <fullName evidence="2">Uncharacterized protein</fullName>
    </submittedName>
</protein>
<dbReference type="EMBL" id="MU006248">
    <property type="protein sequence ID" value="KAF2818832.1"/>
    <property type="molecule type" value="Genomic_DNA"/>
</dbReference>
<accession>A0A6A6ZCJ8</accession>
<proteinExistence type="predicted"/>
<dbReference type="Proteomes" id="UP000799424">
    <property type="component" value="Unassembled WGS sequence"/>
</dbReference>
<sequence>MDPHLNEILPPPPVEILAERVDGESPEGDQSGEAKLTATFPKYTSLEEATFTVFKHDALLYYLHFHLESHDRCNVKLKPSLWDKGAYFRINLLKDGALRLIPHFMPIKLRDGTPKKRPLPSPTPAEMTPESSRPKKRRLDDAELPSALAIVGTPEKPLVSPVDVAEQEAFELEQSRRKSTLNRMNTDPTKFKPKATAPLPRDATYSNWKIDFEDAIRRRIEQAHEGIAVDTNSGKAKWARRWAHAQMIGGKFGMLALVPCTHCARAGAACRVYHPDCCEWDMEGRSPENQLGWRCERCREISDSNSTAGGCDAQFEK</sequence>
<reference evidence="2" key="1">
    <citation type="journal article" date="2020" name="Stud. Mycol.">
        <title>101 Dothideomycetes genomes: a test case for predicting lifestyles and emergence of pathogens.</title>
        <authorList>
            <person name="Haridas S."/>
            <person name="Albert R."/>
            <person name="Binder M."/>
            <person name="Bloem J."/>
            <person name="Labutti K."/>
            <person name="Salamov A."/>
            <person name="Andreopoulos B."/>
            <person name="Baker S."/>
            <person name="Barry K."/>
            <person name="Bills G."/>
            <person name="Bluhm B."/>
            <person name="Cannon C."/>
            <person name="Castanera R."/>
            <person name="Culley D."/>
            <person name="Daum C."/>
            <person name="Ezra D."/>
            <person name="Gonzalez J."/>
            <person name="Henrissat B."/>
            <person name="Kuo A."/>
            <person name="Liang C."/>
            <person name="Lipzen A."/>
            <person name="Lutzoni F."/>
            <person name="Magnuson J."/>
            <person name="Mondo S."/>
            <person name="Nolan M."/>
            <person name="Ohm R."/>
            <person name="Pangilinan J."/>
            <person name="Park H.-J."/>
            <person name="Ramirez L."/>
            <person name="Alfaro M."/>
            <person name="Sun H."/>
            <person name="Tritt A."/>
            <person name="Yoshinaga Y."/>
            <person name="Zwiers L.-H."/>
            <person name="Turgeon B."/>
            <person name="Goodwin S."/>
            <person name="Spatafora J."/>
            <person name="Crous P."/>
            <person name="Grigoriev I."/>
        </authorList>
    </citation>
    <scope>NUCLEOTIDE SEQUENCE</scope>
    <source>
        <strain evidence="2">CBS 113818</strain>
    </source>
</reference>
<gene>
    <name evidence="2" type="ORF">CC86DRAFT_151202</name>
</gene>
<feature type="region of interest" description="Disordered" evidence="1">
    <location>
        <begin position="109"/>
        <end position="139"/>
    </location>
</feature>
<organism evidence="2 3">
    <name type="scientific">Ophiobolus disseminans</name>
    <dbReference type="NCBI Taxonomy" id="1469910"/>
    <lineage>
        <taxon>Eukaryota</taxon>
        <taxon>Fungi</taxon>
        <taxon>Dikarya</taxon>
        <taxon>Ascomycota</taxon>
        <taxon>Pezizomycotina</taxon>
        <taxon>Dothideomycetes</taxon>
        <taxon>Pleosporomycetidae</taxon>
        <taxon>Pleosporales</taxon>
        <taxon>Pleosporineae</taxon>
        <taxon>Phaeosphaeriaceae</taxon>
        <taxon>Ophiobolus</taxon>
    </lineage>
</organism>
<dbReference type="AlphaFoldDB" id="A0A6A6ZCJ8"/>